<dbReference type="Gene3D" id="2.40.160.20">
    <property type="match status" value="1"/>
</dbReference>
<keyword evidence="5" id="KW-1185">Reference proteome</keyword>
<evidence type="ECO:0000313" key="4">
    <source>
        <dbReference type="EMBL" id="UWZ84691.1"/>
    </source>
</evidence>
<dbReference type="EMBL" id="CP093313">
    <property type="protein sequence ID" value="UWZ84691.1"/>
    <property type="molecule type" value="Genomic_DNA"/>
</dbReference>
<accession>A0A9J7BPK2</accession>
<proteinExistence type="predicted"/>
<dbReference type="InterPro" id="IPR027385">
    <property type="entry name" value="Beta-barrel_OMP"/>
</dbReference>
<dbReference type="PROSITE" id="PS51257">
    <property type="entry name" value="PROKAR_LIPOPROTEIN"/>
    <property type="match status" value="1"/>
</dbReference>
<organism evidence="4 5">
    <name type="scientific">Occallatibacter riparius</name>
    <dbReference type="NCBI Taxonomy" id="1002689"/>
    <lineage>
        <taxon>Bacteria</taxon>
        <taxon>Pseudomonadati</taxon>
        <taxon>Acidobacteriota</taxon>
        <taxon>Terriglobia</taxon>
        <taxon>Terriglobales</taxon>
        <taxon>Acidobacteriaceae</taxon>
        <taxon>Occallatibacter</taxon>
    </lineage>
</organism>
<sequence length="201" mass="21179">MKLSTAVLAIIALSGLGCTCASAQTDVGLSVYGAFSGTTDANGVTQSPANSAGGIVELRHLANPIVGFEGTYSFNRANQKYSCGVSCGNISEATVKADAHEVTVDWVPSIKVLGVRPFGVLGVGALINVPQSGDSTIETKTDTKAVYVYGAGLDWPVIPHFGVRLQYRGNLYKAPDVTKLFTSADRFTHTAEPMIGIYFRL</sequence>
<evidence type="ECO:0000259" key="3">
    <source>
        <dbReference type="Pfam" id="PF13505"/>
    </source>
</evidence>
<gene>
    <name evidence="4" type="ORF">MOP44_01860</name>
</gene>
<dbReference type="SUPFAM" id="SSF56925">
    <property type="entry name" value="OMPA-like"/>
    <property type="match status" value="1"/>
</dbReference>
<evidence type="ECO:0000256" key="2">
    <source>
        <dbReference type="SAM" id="SignalP"/>
    </source>
</evidence>
<feature type="signal peptide" evidence="2">
    <location>
        <begin position="1"/>
        <end position="23"/>
    </location>
</feature>
<protein>
    <submittedName>
        <fullName evidence="4">Porin family protein</fullName>
    </submittedName>
</protein>
<name>A0A9J7BPK2_9BACT</name>
<feature type="chain" id="PRO_5039898983" evidence="2">
    <location>
        <begin position="24"/>
        <end position="201"/>
    </location>
</feature>
<evidence type="ECO:0000256" key="1">
    <source>
        <dbReference type="ARBA" id="ARBA00022729"/>
    </source>
</evidence>
<dbReference type="RefSeq" id="WP_260794197.1">
    <property type="nucleotide sequence ID" value="NZ_CP093313.1"/>
</dbReference>
<evidence type="ECO:0000313" key="5">
    <source>
        <dbReference type="Proteomes" id="UP001059380"/>
    </source>
</evidence>
<dbReference type="InterPro" id="IPR011250">
    <property type="entry name" value="OMP/PagP_B-barrel"/>
</dbReference>
<reference evidence="4" key="1">
    <citation type="submission" date="2021-04" db="EMBL/GenBank/DDBJ databases">
        <title>Phylogenetic analysis of Acidobacteriaceae.</title>
        <authorList>
            <person name="Qiu L."/>
            <person name="Zhang Q."/>
        </authorList>
    </citation>
    <scope>NUCLEOTIDE SEQUENCE</scope>
    <source>
        <strain evidence="4">DSM 25168</strain>
    </source>
</reference>
<dbReference type="Proteomes" id="UP001059380">
    <property type="component" value="Chromosome"/>
</dbReference>
<feature type="domain" description="Outer membrane protein beta-barrel" evidence="3">
    <location>
        <begin position="10"/>
        <end position="173"/>
    </location>
</feature>
<dbReference type="Pfam" id="PF13505">
    <property type="entry name" value="OMP_b-brl"/>
    <property type="match status" value="1"/>
</dbReference>
<keyword evidence="1 2" id="KW-0732">Signal</keyword>
<dbReference type="KEGG" id="orp:MOP44_01860"/>
<dbReference type="AlphaFoldDB" id="A0A9J7BPK2"/>